<gene>
    <name evidence="1" type="ORF">M1843_10820</name>
</gene>
<sequence length="281" mass="29772">MPPAAAVVEIACDESGFTGTNLLDPASPVIAHAATDLTVPEAEGLLGTLRSRFNHRRAVEHKAHLLLRPGQPDAVAWFLAELAGRSTVHVVDKRDHLARRVLDLLGGAPSYLDGTRFGADRGASVAELRERADVLAAFVAMTHLKHRRRPDPAAVDRFLAVVPRGVRELAALGRSDVVSVLERLLDGDPAVPPPLEPLVPALAETVLRWSDGRRSVAVVHDEQSALTPQRTALLAASLAAAAFPGPPPLLGVRQVDSRHDPRVQVADLLAGLARSGATAPA</sequence>
<evidence type="ECO:0000313" key="1">
    <source>
        <dbReference type="EMBL" id="MCK9794235.1"/>
    </source>
</evidence>
<reference evidence="1 2" key="1">
    <citation type="submission" date="2022-02" db="EMBL/GenBank/DDBJ databases">
        <title>The car tank lid bacteriome: a reservoir of bacteria with potential in bioremediation of fuel.</title>
        <authorList>
            <person name="Vidal-Verdu A."/>
            <person name="Gomez-Martinez D."/>
            <person name="Latorre-Perez A."/>
            <person name="Pereto J."/>
            <person name="Porcar M."/>
        </authorList>
    </citation>
    <scope>NUCLEOTIDE SEQUENCE [LARGE SCALE GENOMIC DNA]</scope>
    <source>
        <strain evidence="1 2">4D.3</strain>
    </source>
</reference>
<evidence type="ECO:0000313" key="2">
    <source>
        <dbReference type="Proteomes" id="UP001651050"/>
    </source>
</evidence>
<dbReference type="RefSeq" id="WP_416344082.1">
    <property type="nucleotide sequence ID" value="NZ_JALQCY010000003.1"/>
</dbReference>
<protein>
    <recommendedName>
        <fullName evidence="3">DUF3800 domain-containing protein</fullName>
    </recommendedName>
</protein>
<organism evidence="1 2">
    <name type="scientific">Isoptericola peretonis</name>
    <dbReference type="NCBI Taxonomy" id="2918523"/>
    <lineage>
        <taxon>Bacteria</taxon>
        <taxon>Bacillati</taxon>
        <taxon>Actinomycetota</taxon>
        <taxon>Actinomycetes</taxon>
        <taxon>Micrococcales</taxon>
        <taxon>Promicromonosporaceae</taxon>
        <taxon>Isoptericola</taxon>
    </lineage>
</organism>
<evidence type="ECO:0008006" key="3">
    <source>
        <dbReference type="Google" id="ProtNLM"/>
    </source>
</evidence>
<proteinExistence type="predicted"/>
<dbReference type="EMBL" id="JALQCY010000003">
    <property type="protein sequence ID" value="MCK9794235.1"/>
    <property type="molecule type" value="Genomic_DNA"/>
</dbReference>
<dbReference type="Proteomes" id="UP001651050">
    <property type="component" value="Unassembled WGS sequence"/>
</dbReference>
<keyword evidence="2" id="KW-1185">Reference proteome</keyword>
<name>A0ABT0J428_9MICO</name>
<accession>A0ABT0J428</accession>
<comment type="caution">
    <text evidence="1">The sequence shown here is derived from an EMBL/GenBank/DDBJ whole genome shotgun (WGS) entry which is preliminary data.</text>
</comment>